<sequence length="107" mass="11643">MLHRNSLSMEMKSIIIINFSALLGGGRAPCQEEGLCGWRRVARGDRDQGRVATGGVRLYSARPHEAIEGRRGIHGGPAHPVVRASRTRLRAPSVALRSAALAQLRPR</sequence>
<proteinExistence type="predicted"/>
<gene>
    <name evidence="1" type="ORF">DB31_6380</name>
</gene>
<keyword evidence="2" id="KW-1185">Reference proteome</keyword>
<name>A0A085WNZ2_9BACT</name>
<accession>A0A085WNZ2</accession>
<comment type="caution">
    <text evidence="1">The sequence shown here is derived from an EMBL/GenBank/DDBJ whole genome shotgun (WGS) entry which is preliminary data.</text>
</comment>
<dbReference type="EMBL" id="JMCB01000004">
    <property type="protein sequence ID" value="KFE69405.1"/>
    <property type="molecule type" value="Genomic_DNA"/>
</dbReference>
<protein>
    <submittedName>
        <fullName evidence="1">Uncharacterized protein</fullName>
    </submittedName>
</protein>
<organism evidence="1 2">
    <name type="scientific">Hyalangium minutum</name>
    <dbReference type="NCBI Taxonomy" id="394096"/>
    <lineage>
        <taxon>Bacteria</taxon>
        <taxon>Pseudomonadati</taxon>
        <taxon>Myxococcota</taxon>
        <taxon>Myxococcia</taxon>
        <taxon>Myxococcales</taxon>
        <taxon>Cystobacterineae</taxon>
        <taxon>Archangiaceae</taxon>
        <taxon>Hyalangium</taxon>
    </lineage>
</organism>
<dbReference type="AlphaFoldDB" id="A0A085WNZ2"/>
<dbReference type="Proteomes" id="UP000028725">
    <property type="component" value="Unassembled WGS sequence"/>
</dbReference>
<evidence type="ECO:0000313" key="1">
    <source>
        <dbReference type="EMBL" id="KFE69405.1"/>
    </source>
</evidence>
<reference evidence="1 2" key="1">
    <citation type="submission" date="2014-04" db="EMBL/GenBank/DDBJ databases">
        <title>Genome assembly of Hyalangium minutum DSM 14724.</title>
        <authorList>
            <person name="Sharma G."/>
            <person name="Subramanian S."/>
        </authorList>
    </citation>
    <scope>NUCLEOTIDE SEQUENCE [LARGE SCALE GENOMIC DNA]</scope>
    <source>
        <strain evidence="1 2">DSM 14724</strain>
    </source>
</reference>
<evidence type="ECO:0000313" key="2">
    <source>
        <dbReference type="Proteomes" id="UP000028725"/>
    </source>
</evidence>
<dbReference type="STRING" id="394096.DB31_6380"/>